<dbReference type="InterPro" id="IPR005546">
    <property type="entry name" value="Autotransporte_beta"/>
</dbReference>
<reference evidence="2 3" key="1">
    <citation type="submission" date="2024-02" db="EMBL/GenBank/DDBJ databases">
        <title>Genome and pathogenicity analysis of Helicobacter mastomyrinus isolated from mice.</title>
        <authorList>
            <person name="Zhu L."/>
        </authorList>
    </citation>
    <scope>NUCLEOTIDE SEQUENCE [LARGE SCALE GENOMIC DNA]</scope>
    <source>
        <strain evidence="2 3">Hm-17</strain>
    </source>
</reference>
<dbReference type="EMBL" id="CP145316">
    <property type="protein sequence ID" value="XAM17483.1"/>
    <property type="molecule type" value="Genomic_DNA"/>
</dbReference>
<dbReference type="SUPFAM" id="SSF103515">
    <property type="entry name" value="Autotransporter"/>
    <property type="match status" value="1"/>
</dbReference>
<evidence type="ECO:0000259" key="1">
    <source>
        <dbReference type="SMART" id="SM00869"/>
    </source>
</evidence>
<proteinExistence type="predicted"/>
<protein>
    <recommendedName>
        <fullName evidence="1">Autotransporter domain-containing protein</fullName>
    </recommendedName>
</protein>
<dbReference type="InterPro" id="IPR036709">
    <property type="entry name" value="Autotransporte_beta_dom_sf"/>
</dbReference>
<keyword evidence="3" id="KW-1185">Reference proteome</keyword>
<gene>
    <name evidence="2" type="ORF">V3I05_07275</name>
</gene>
<sequence>MYTQGKGLSFYRFAIPFAWLSSLYAIDYSGSLPSSISLSGGTRSDKVTARSSQGWQVSTIGSISGSAFSIRGVANSQYILTFESPTNINGVTYYNGGISIGDNLQVSFTNLHTLAVQRGSMSVGSGAQFTLISSGTTISAQGTDYGGDSKVRFGRGTSLILASGANARFTNGNFFIHDGSILVSAGATLSVDATRAIRIQNELTNNGGTITFGGNVYNVGGNVGTRANTTTSNFTSTNGTISITGNFYNGGQVENNAIDSTGSGWLNVYDPPFGGGGSLMLYGGSMSVTGSITSTSGGNRGAGTIIDEIQSSSIGIYGASLSATNGLNNQSGSTITFGVYNGKMGAFTGNVNNSGSIIYNMAGASGGTHTLISGTLSGGGSVALLNGNTEFATATLSTDKREVIVNIKQDVIDSFNATLQSNQKAIVNALGEDIYTIAGANTQSVTSDVNRLNNALFSQFISTPFSGLDVLKGSISAVSISTQSNSPLGADAGAITRSILGSVNGGFAGVRLGAYIKIKKAVLSVYGGYTYGSMRSKGQDYTLLESSFSNKSYSSGLGANYHLYLLPHNRLELDVDVGYFTSSLDSKRKIQLNTAANQIFEATYRTNQVSLDTKLGYRLGANRGRSSLKPYFRLLQSYNMFSGFTENALTSGITDKAKALSMPQYNAYFMSLGVGLDGAYRIDRSKYVLFGLDYEQFLLSTQKLQLQFIGGEKLSFDKPYDNRIGLSIGARFEPRRKIQLGLDGYFKAAINQADNLYYYGVSALLGYVF</sequence>
<dbReference type="SMART" id="SM00869">
    <property type="entry name" value="Autotransporter"/>
    <property type="match status" value="1"/>
</dbReference>
<organism evidence="2 3">
    <name type="scientific">Helicobacter mastomyrinus</name>
    <dbReference type="NCBI Taxonomy" id="287948"/>
    <lineage>
        <taxon>Bacteria</taxon>
        <taxon>Pseudomonadati</taxon>
        <taxon>Campylobacterota</taxon>
        <taxon>Epsilonproteobacteria</taxon>
        <taxon>Campylobacterales</taxon>
        <taxon>Helicobacteraceae</taxon>
        <taxon>Helicobacter</taxon>
    </lineage>
</organism>
<dbReference type="Proteomes" id="UP001434737">
    <property type="component" value="Chromosome"/>
</dbReference>
<evidence type="ECO:0000313" key="2">
    <source>
        <dbReference type="EMBL" id="XAM17483.1"/>
    </source>
</evidence>
<feature type="domain" description="Autotransporter" evidence="1">
    <location>
        <begin position="491"/>
        <end position="755"/>
    </location>
</feature>
<name>A0ABZ3F304_9HELI</name>
<accession>A0ABZ3F304</accession>
<dbReference type="RefSeq" id="WP_343353143.1">
    <property type="nucleotide sequence ID" value="NZ_CP145316.1"/>
</dbReference>
<evidence type="ECO:0000313" key="3">
    <source>
        <dbReference type="Proteomes" id="UP001434737"/>
    </source>
</evidence>